<dbReference type="Proteomes" id="UP000578449">
    <property type="component" value="Unassembled WGS sequence"/>
</dbReference>
<dbReference type="EMBL" id="JACHGN010000003">
    <property type="protein sequence ID" value="MBB5131803.1"/>
    <property type="molecule type" value="Genomic_DNA"/>
</dbReference>
<keyword evidence="2" id="KW-1185">Reference proteome</keyword>
<dbReference type="AlphaFoldDB" id="A0A840P1J8"/>
<evidence type="ECO:0008006" key="3">
    <source>
        <dbReference type="Google" id="ProtNLM"/>
    </source>
</evidence>
<accession>A0A840P1J8</accession>
<dbReference type="SUPFAM" id="SSF51182">
    <property type="entry name" value="RmlC-like cupins"/>
    <property type="match status" value="1"/>
</dbReference>
<reference evidence="1 2" key="1">
    <citation type="submission" date="2020-08" db="EMBL/GenBank/DDBJ databases">
        <title>Genomic Encyclopedia of Type Strains, Phase IV (KMG-IV): sequencing the most valuable type-strain genomes for metagenomic binning, comparative biology and taxonomic classification.</title>
        <authorList>
            <person name="Goeker M."/>
        </authorList>
    </citation>
    <scope>NUCLEOTIDE SEQUENCE [LARGE SCALE GENOMIC DNA]</scope>
    <source>
        <strain evidence="1 2">DSM 45615</strain>
    </source>
</reference>
<dbReference type="RefSeq" id="WP_185048639.1">
    <property type="nucleotide sequence ID" value="NZ_BAABIX010000009.1"/>
</dbReference>
<name>A0A840P1J8_9ACTN</name>
<organism evidence="1 2">
    <name type="scientific">Thermocatellispora tengchongensis</name>
    <dbReference type="NCBI Taxonomy" id="1073253"/>
    <lineage>
        <taxon>Bacteria</taxon>
        <taxon>Bacillati</taxon>
        <taxon>Actinomycetota</taxon>
        <taxon>Actinomycetes</taxon>
        <taxon>Streptosporangiales</taxon>
        <taxon>Streptosporangiaceae</taxon>
        <taxon>Thermocatellispora</taxon>
    </lineage>
</organism>
<proteinExistence type="predicted"/>
<evidence type="ECO:0000313" key="2">
    <source>
        <dbReference type="Proteomes" id="UP000578449"/>
    </source>
</evidence>
<gene>
    <name evidence="1" type="ORF">HNP84_001516</name>
</gene>
<comment type="caution">
    <text evidence="1">The sequence shown here is derived from an EMBL/GenBank/DDBJ whole genome shotgun (WGS) entry which is preliminary data.</text>
</comment>
<protein>
    <recommendedName>
        <fullName evidence="3">Cupin</fullName>
    </recommendedName>
</protein>
<evidence type="ECO:0000313" key="1">
    <source>
        <dbReference type="EMBL" id="MBB5131803.1"/>
    </source>
</evidence>
<sequence length="225" mass="23793">MRYRDLYREMTGGTGHRSIPAWAREVLSAVAADASSGGSAVTAVRHPLGFTCLPIERDGDTGVCVHVWSARLAAALPPAPRITTSQVHCHSWDLLSYVLYGSLRNELAEVADAGGDAATHRVCHVVSGPGHDDIEPTGRTVRYSRGRTAEHGAGEVYALPAGVFHSSVVPAGEEVATVALGRGYERGADLSLGPLTARPHRVTRARCRPEETAMAARLAAGRLLG</sequence>
<dbReference type="InterPro" id="IPR011051">
    <property type="entry name" value="RmlC_Cupin_sf"/>
</dbReference>